<dbReference type="CTD" id="54059"/>
<keyword evidence="9" id="KW-1185">Reference proteome</keyword>
<dbReference type="OMA" id="GFTHNSE"/>
<dbReference type="OrthoDB" id="27226at2759"/>
<dbReference type="Ensembl" id="ENSMODT00000010723.3">
    <property type="protein sequence ID" value="ENSMODP00000010517.1"/>
    <property type="gene ID" value="ENSMODG00000008458.3"/>
</dbReference>
<dbReference type="HAMAP" id="MF_00009">
    <property type="entry name" value="Endoribonucl_YbeY"/>
    <property type="match status" value="1"/>
</dbReference>
<name>F7GEX4_MONDO</name>
<comment type="cofactor">
    <cofactor evidence="1">
        <name>Zn(2+)</name>
        <dbReference type="ChEBI" id="CHEBI:29105"/>
    </cofactor>
</comment>
<dbReference type="InParanoid" id="F7GEX4"/>
<reference evidence="8" key="3">
    <citation type="submission" date="2025-09" db="UniProtKB">
        <authorList>
            <consortium name="Ensembl"/>
        </authorList>
    </citation>
    <scope>IDENTIFICATION</scope>
</reference>
<dbReference type="GO" id="GO:0006364">
    <property type="term" value="P:rRNA processing"/>
    <property type="evidence" value="ECO:0007669"/>
    <property type="project" value="InterPro"/>
</dbReference>
<dbReference type="KEGG" id="mdo:100016327"/>
<keyword evidence="3" id="KW-0540">Nuclease</keyword>
<dbReference type="InterPro" id="IPR002036">
    <property type="entry name" value="YbeY"/>
</dbReference>
<keyword evidence="4" id="KW-0479">Metal-binding</keyword>
<sequence>MSLLLRNLQSAIPLRRAPLRARIELLRHILGIRRFDLGVVCVDNQGIQRLNRIYRQAHGPTDVLSFPFHEDLRAGAVPQPECPDDLNLGDIFLGVEYIFHQCQENGENYYDILTVTAAHGLCHLLGYKHNTAAEWREMFQKEKLTLEELNRVAGTSLQPLTKNLFG</sequence>
<dbReference type="NCBIfam" id="TIGR00043">
    <property type="entry name" value="rRNA maturation RNase YbeY"/>
    <property type="match status" value="1"/>
</dbReference>
<dbReference type="SUPFAM" id="SSF55486">
    <property type="entry name" value="Metalloproteases ('zincins'), catalytic domain"/>
    <property type="match status" value="1"/>
</dbReference>
<evidence type="ECO:0000256" key="1">
    <source>
        <dbReference type="ARBA" id="ARBA00001947"/>
    </source>
</evidence>
<dbReference type="InterPro" id="IPR023091">
    <property type="entry name" value="MetalPrtase_cat_dom_sf_prd"/>
</dbReference>
<accession>F7GEX4</accession>
<dbReference type="GO" id="GO:0005634">
    <property type="term" value="C:nucleus"/>
    <property type="evidence" value="ECO:0007669"/>
    <property type="project" value="Ensembl"/>
</dbReference>
<dbReference type="GO" id="GO:0046872">
    <property type="term" value="F:metal ion binding"/>
    <property type="evidence" value="ECO:0007669"/>
    <property type="project" value="UniProtKB-KW"/>
</dbReference>
<evidence type="ECO:0000256" key="3">
    <source>
        <dbReference type="ARBA" id="ARBA00022722"/>
    </source>
</evidence>
<dbReference type="GeneID" id="100016327"/>
<dbReference type="Bgee" id="ENSMODG00000008458">
    <property type="expression patterns" value="Expressed in hindlimb bud and 18 other cell types or tissues"/>
</dbReference>
<keyword evidence="5" id="KW-0255">Endonuclease</keyword>
<evidence type="ECO:0000256" key="5">
    <source>
        <dbReference type="ARBA" id="ARBA00022759"/>
    </source>
</evidence>
<dbReference type="AlphaFoldDB" id="F7GEX4"/>
<evidence type="ECO:0000313" key="8">
    <source>
        <dbReference type="Ensembl" id="ENSMODP00000010517.1"/>
    </source>
</evidence>
<dbReference type="GO" id="GO:0004222">
    <property type="term" value="F:metalloendopeptidase activity"/>
    <property type="evidence" value="ECO:0007669"/>
    <property type="project" value="InterPro"/>
</dbReference>
<evidence type="ECO:0000256" key="2">
    <source>
        <dbReference type="ARBA" id="ARBA00010875"/>
    </source>
</evidence>
<gene>
    <name evidence="8" type="primary">YBEY</name>
</gene>
<comment type="similarity">
    <text evidence="2">Belongs to the endoribonuclease YbeY family.</text>
</comment>
<dbReference type="PROSITE" id="PS01306">
    <property type="entry name" value="UPF0054"/>
    <property type="match status" value="1"/>
</dbReference>
<reference evidence="8 9" key="1">
    <citation type="journal article" date="2007" name="Nature">
        <title>Genome of the marsupial Monodelphis domestica reveals innovation in non-coding sequences.</title>
        <authorList>
            <person name="Mikkelsen T.S."/>
            <person name="Wakefield M.J."/>
            <person name="Aken B."/>
            <person name="Amemiya C.T."/>
            <person name="Chang J.L."/>
            <person name="Duke S."/>
            <person name="Garber M."/>
            <person name="Gentles A.J."/>
            <person name="Goodstadt L."/>
            <person name="Heger A."/>
            <person name="Jurka J."/>
            <person name="Kamal M."/>
            <person name="Mauceli E."/>
            <person name="Searle S.M."/>
            <person name="Sharpe T."/>
            <person name="Baker M.L."/>
            <person name="Batzer M.A."/>
            <person name="Benos P.V."/>
            <person name="Belov K."/>
            <person name="Clamp M."/>
            <person name="Cook A."/>
            <person name="Cuff J."/>
            <person name="Das R."/>
            <person name="Davidow L."/>
            <person name="Deakin J.E."/>
            <person name="Fazzari M.J."/>
            <person name="Glass J.L."/>
            <person name="Grabherr M."/>
            <person name="Greally J.M."/>
            <person name="Gu W."/>
            <person name="Hore T.A."/>
            <person name="Huttley G.A."/>
            <person name="Kleber M."/>
            <person name="Jirtle R.L."/>
            <person name="Koina E."/>
            <person name="Lee J.T."/>
            <person name="Mahony S."/>
            <person name="Marra M.A."/>
            <person name="Miller R.D."/>
            <person name="Nicholls R.D."/>
            <person name="Oda M."/>
            <person name="Papenfuss A.T."/>
            <person name="Parra Z.E."/>
            <person name="Pollock D.D."/>
            <person name="Ray D.A."/>
            <person name="Schein J.E."/>
            <person name="Speed T.P."/>
            <person name="Thompson K."/>
            <person name="VandeBerg J.L."/>
            <person name="Wade C.M."/>
            <person name="Walker J.A."/>
            <person name="Waters P.D."/>
            <person name="Webber C."/>
            <person name="Weidman J.R."/>
            <person name="Xie X."/>
            <person name="Zody M.C."/>
            <person name="Baldwin J."/>
            <person name="Abdouelleil A."/>
            <person name="Abdulkadir J."/>
            <person name="Abebe A."/>
            <person name="Abera B."/>
            <person name="Abreu J."/>
            <person name="Acer S.C."/>
            <person name="Aftuck L."/>
            <person name="Alexander A."/>
            <person name="An P."/>
            <person name="Anderson E."/>
            <person name="Anderson S."/>
            <person name="Arachi H."/>
            <person name="Azer M."/>
            <person name="Bachantsang P."/>
            <person name="Barry A."/>
            <person name="Bayul T."/>
            <person name="Berlin A."/>
            <person name="Bessette D."/>
            <person name="Bloom T."/>
            <person name="Bloom T."/>
            <person name="Boguslavskiy L."/>
            <person name="Bonnet C."/>
            <person name="Boukhgalter B."/>
            <person name="Bourzgui I."/>
            <person name="Brown A."/>
            <person name="Cahill P."/>
            <person name="Channer S."/>
            <person name="Cheshatsang Y."/>
            <person name="Chuda L."/>
            <person name="Citroen M."/>
            <person name="Collymore A."/>
            <person name="Cooke P."/>
            <person name="Costello M."/>
            <person name="D'Aco K."/>
            <person name="Daza R."/>
            <person name="De Haan G."/>
            <person name="DeGray S."/>
            <person name="DeMaso C."/>
            <person name="Dhargay N."/>
            <person name="Dooley K."/>
            <person name="Dooley E."/>
            <person name="Doricent M."/>
            <person name="Dorje P."/>
            <person name="Dorjee K."/>
            <person name="Dupes A."/>
            <person name="Elong R."/>
            <person name="Falk J."/>
            <person name="Farina A."/>
            <person name="Faro S."/>
            <person name="Ferguson D."/>
            <person name="Fisher S."/>
            <person name="Foley C.D."/>
            <person name="Franke A."/>
            <person name="Friedrich D."/>
            <person name="Gadbois L."/>
            <person name="Gearin G."/>
            <person name="Gearin C.R."/>
            <person name="Giannoukos G."/>
            <person name="Goode T."/>
            <person name="Graham J."/>
            <person name="Grandbois E."/>
            <person name="Grewal S."/>
            <person name="Gyaltsen K."/>
            <person name="Hafez N."/>
            <person name="Hagos B."/>
            <person name="Hall J."/>
            <person name="Henson C."/>
            <person name="Hollinger A."/>
            <person name="Honan T."/>
            <person name="Huard M.D."/>
            <person name="Hughes L."/>
            <person name="Hurhula B."/>
            <person name="Husby M.E."/>
            <person name="Kamat A."/>
            <person name="Kanga B."/>
            <person name="Kashin S."/>
            <person name="Khazanovich D."/>
            <person name="Kisner P."/>
            <person name="Lance K."/>
            <person name="Lara M."/>
            <person name="Lee W."/>
            <person name="Lennon N."/>
            <person name="Letendre F."/>
            <person name="LeVine R."/>
            <person name="Lipovsky A."/>
            <person name="Liu X."/>
            <person name="Liu J."/>
            <person name="Liu S."/>
            <person name="Lokyitsang T."/>
            <person name="Lokyitsang Y."/>
            <person name="Lubonja R."/>
            <person name="Lui A."/>
            <person name="MacDonald P."/>
            <person name="Magnisalis V."/>
            <person name="Maru K."/>
            <person name="Matthews C."/>
            <person name="McCusker W."/>
            <person name="McDonough S."/>
            <person name="Mehta T."/>
            <person name="Meldrim J."/>
            <person name="Meneus L."/>
            <person name="Mihai O."/>
            <person name="Mihalev A."/>
            <person name="Mihova T."/>
            <person name="Mittelman R."/>
            <person name="Mlenga V."/>
            <person name="Montmayeur A."/>
            <person name="Mulrain L."/>
            <person name="Navidi A."/>
            <person name="Naylor J."/>
            <person name="Negash T."/>
            <person name="Nguyen T."/>
            <person name="Nguyen N."/>
            <person name="Nicol R."/>
            <person name="Norbu C."/>
            <person name="Norbu N."/>
            <person name="Novod N."/>
            <person name="O'Neill B."/>
            <person name="Osman S."/>
            <person name="Markiewicz E."/>
            <person name="Oyono O.L."/>
            <person name="Patti C."/>
            <person name="Phunkhang P."/>
            <person name="Pierre F."/>
            <person name="Priest M."/>
            <person name="Raghuraman S."/>
            <person name="Rege F."/>
            <person name="Reyes R."/>
            <person name="Rise C."/>
            <person name="Rogov P."/>
            <person name="Ross K."/>
            <person name="Ryan E."/>
            <person name="Settipalli S."/>
            <person name="Shea T."/>
            <person name="Sherpa N."/>
            <person name="Shi L."/>
            <person name="Shih D."/>
            <person name="Sparrow T."/>
            <person name="Spaulding J."/>
            <person name="Stalker J."/>
            <person name="Stange-Thomann N."/>
            <person name="Stavropoulos S."/>
            <person name="Stone C."/>
            <person name="Strader C."/>
            <person name="Tesfaye S."/>
            <person name="Thomson T."/>
            <person name="Thoulutsang Y."/>
            <person name="Thoulutsang D."/>
            <person name="Topham K."/>
            <person name="Topping I."/>
            <person name="Tsamla T."/>
            <person name="Vassiliev H."/>
            <person name="Vo A."/>
            <person name="Wangchuk T."/>
            <person name="Wangdi T."/>
            <person name="Weiand M."/>
            <person name="Wilkinson J."/>
            <person name="Wilson A."/>
            <person name="Yadav S."/>
            <person name="Young G."/>
            <person name="Yu Q."/>
            <person name="Zembek L."/>
            <person name="Zhong D."/>
            <person name="Zimmer A."/>
            <person name="Zwirko Z."/>
            <person name="Jaffe D.B."/>
            <person name="Alvarez P."/>
            <person name="Brockman W."/>
            <person name="Butler J."/>
            <person name="Chin C."/>
            <person name="Gnerre S."/>
            <person name="MacCallum I."/>
            <person name="Graves J.A."/>
            <person name="Ponting C.P."/>
            <person name="Breen M."/>
            <person name="Samollow P.B."/>
            <person name="Lander E.S."/>
            <person name="Lindblad-Toh K."/>
        </authorList>
    </citation>
    <scope>NUCLEOTIDE SEQUENCE [LARGE SCALE GENOMIC DNA]</scope>
</reference>
<dbReference type="eggNOG" id="ENOG502R6QZ">
    <property type="taxonomic scope" value="Eukaryota"/>
</dbReference>
<dbReference type="Pfam" id="PF02130">
    <property type="entry name" value="YbeY"/>
    <property type="match status" value="1"/>
</dbReference>
<reference evidence="8" key="2">
    <citation type="submission" date="2025-08" db="UniProtKB">
        <authorList>
            <consortium name="Ensembl"/>
        </authorList>
    </citation>
    <scope>IDENTIFICATION</scope>
</reference>
<dbReference type="PANTHER" id="PTHR46986:SF1">
    <property type="entry name" value="ENDORIBONUCLEASE YBEY, CHLOROPLASTIC"/>
    <property type="match status" value="1"/>
</dbReference>
<protein>
    <submittedName>
        <fullName evidence="8">YbeY metalloendoribonuclease</fullName>
    </submittedName>
</protein>
<dbReference type="Proteomes" id="UP000002280">
    <property type="component" value="Chromosome 2"/>
</dbReference>
<dbReference type="GO" id="GO:0004521">
    <property type="term" value="F:RNA endonuclease activity"/>
    <property type="evidence" value="ECO:0000318"/>
    <property type="project" value="GO_Central"/>
</dbReference>
<organism evidence="8 9">
    <name type="scientific">Monodelphis domestica</name>
    <name type="common">Gray short-tailed opossum</name>
    <dbReference type="NCBI Taxonomy" id="13616"/>
    <lineage>
        <taxon>Eukaryota</taxon>
        <taxon>Metazoa</taxon>
        <taxon>Chordata</taxon>
        <taxon>Craniata</taxon>
        <taxon>Vertebrata</taxon>
        <taxon>Euteleostomi</taxon>
        <taxon>Mammalia</taxon>
        <taxon>Metatheria</taxon>
        <taxon>Didelphimorphia</taxon>
        <taxon>Didelphidae</taxon>
        <taxon>Monodelphis</taxon>
    </lineage>
</organism>
<dbReference type="FunCoup" id="F7GEX4">
    <property type="interactions" value="489"/>
</dbReference>
<evidence type="ECO:0000256" key="6">
    <source>
        <dbReference type="ARBA" id="ARBA00022801"/>
    </source>
</evidence>
<proteinExistence type="inferred from homology"/>
<dbReference type="GeneTree" id="ENSGT00950000183170"/>
<dbReference type="HOGENOM" id="CLU_106710_4_0_1"/>
<keyword evidence="6" id="KW-0378">Hydrolase</keyword>
<dbReference type="STRING" id="13616.ENSMODP00000010517"/>
<evidence type="ECO:0000313" key="9">
    <source>
        <dbReference type="Proteomes" id="UP000002280"/>
    </source>
</evidence>
<dbReference type="Gene3D" id="3.40.390.30">
    <property type="entry name" value="Metalloproteases ('zincins'), catalytic domain"/>
    <property type="match status" value="1"/>
</dbReference>
<evidence type="ECO:0000256" key="7">
    <source>
        <dbReference type="ARBA" id="ARBA00022833"/>
    </source>
</evidence>
<dbReference type="PANTHER" id="PTHR46986">
    <property type="entry name" value="ENDORIBONUCLEASE YBEY, CHLOROPLASTIC"/>
    <property type="match status" value="1"/>
</dbReference>
<dbReference type="InterPro" id="IPR020549">
    <property type="entry name" value="YbeY_CS"/>
</dbReference>
<evidence type="ECO:0000256" key="4">
    <source>
        <dbReference type="ARBA" id="ARBA00022723"/>
    </source>
</evidence>
<dbReference type="RefSeq" id="XP_001365786.1">
    <property type="nucleotide sequence ID" value="XM_001365749.4"/>
</dbReference>
<keyword evidence="7" id="KW-0862">Zinc</keyword>